<keyword evidence="3" id="KW-1185">Reference proteome</keyword>
<evidence type="ECO:0000313" key="3">
    <source>
        <dbReference type="Proteomes" id="UP001054252"/>
    </source>
</evidence>
<evidence type="ECO:0000313" key="2">
    <source>
        <dbReference type="EMBL" id="GKV15375.1"/>
    </source>
</evidence>
<comment type="caution">
    <text evidence="2">The sequence shown here is derived from an EMBL/GenBank/DDBJ whole genome shotgun (WGS) entry which is preliminary data.</text>
</comment>
<sequence length="101" mass="11013">MDFIDGLGDAYEQGLVKAVGVSNYSGAVTGKYTPANPPTGPRGKIYTLGVLNNLKPLLNRIKEIREKYRKTPTQVALNWLIAQENVMPIPGAKITEQATNL</sequence>
<protein>
    <recommendedName>
        <fullName evidence="1">NADP-dependent oxidoreductase domain-containing protein</fullName>
    </recommendedName>
</protein>
<feature type="domain" description="NADP-dependent oxidoreductase" evidence="1">
    <location>
        <begin position="25"/>
        <end position="99"/>
    </location>
</feature>
<evidence type="ECO:0000259" key="1">
    <source>
        <dbReference type="Pfam" id="PF00248"/>
    </source>
</evidence>
<gene>
    <name evidence="2" type="ORF">SLEP1_g26168</name>
</gene>
<dbReference type="EMBL" id="BPVZ01000043">
    <property type="protein sequence ID" value="GKV15375.1"/>
    <property type="molecule type" value="Genomic_DNA"/>
</dbReference>
<proteinExistence type="predicted"/>
<name>A0AAV5JXE4_9ROSI</name>
<organism evidence="2 3">
    <name type="scientific">Rubroshorea leprosula</name>
    <dbReference type="NCBI Taxonomy" id="152421"/>
    <lineage>
        <taxon>Eukaryota</taxon>
        <taxon>Viridiplantae</taxon>
        <taxon>Streptophyta</taxon>
        <taxon>Embryophyta</taxon>
        <taxon>Tracheophyta</taxon>
        <taxon>Spermatophyta</taxon>
        <taxon>Magnoliopsida</taxon>
        <taxon>eudicotyledons</taxon>
        <taxon>Gunneridae</taxon>
        <taxon>Pentapetalae</taxon>
        <taxon>rosids</taxon>
        <taxon>malvids</taxon>
        <taxon>Malvales</taxon>
        <taxon>Dipterocarpaceae</taxon>
        <taxon>Rubroshorea</taxon>
    </lineage>
</organism>
<accession>A0AAV5JXE4</accession>
<dbReference type="Pfam" id="PF00248">
    <property type="entry name" value="Aldo_ket_red"/>
    <property type="match status" value="1"/>
</dbReference>
<dbReference type="InterPro" id="IPR018170">
    <property type="entry name" value="Aldo/ket_reductase_CS"/>
</dbReference>
<reference evidence="2 3" key="1">
    <citation type="journal article" date="2021" name="Commun. Biol.">
        <title>The genome of Shorea leprosula (Dipterocarpaceae) highlights the ecological relevance of drought in aseasonal tropical rainforests.</title>
        <authorList>
            <person name="Ng K.K.S."/>
            <person name="Kobayashi M.J."/>
            <person name="Fawcett J.A."/>
            <person name="Hatakeyama M."/>
            <person name="Paape T."/>
            <person name="Ng C.H."/>
            <person name="Ang C.C."/>
            <person name="Tnah L.H."/>
            <person name="Lee C.T."/>
            <person name="Nishiyama T."/>
            <person name="Sese J."/>
            <person name="O'Brien M.J."/>
            <person name="Copetti D."/>
            <person name="Mohd Noor M.I."/>
            <person name="Ong R.C."/>
            <person name="Putra M."/>
            <person name="Sireger I.Z."/>
            <person name="Indrioko S."/>
            <person name="Kosugi Y."/>
            <person name="Izuno A."/>
            <person name="Isagi Y."/>
            <person name="Lee S.L."/>
            <person name="Shimizu K.K."/>
        </authorList>
    </citation>
    <scope>NUCLEOTIDE SEQUENCE [LARGE SCALE GENOMIC DNA]</scope>
    <source>
        <strain evidence="2">214</strain>
    </source>
</reference>
<dbReference type="InterPro" id="IPR036812">
    <property type="entry name" value="NAD(P)_OxRdtase_dom_sf"/>
</dbReference>
<dbReference type="InterPro" id="IPR023210">
    <property type="entry name" value="NADP_OxRdtase_dom"/>
</dbReference>
<dbReference type="Proteomes" id="UP001054252">
    <property type="component" value="Unassembled WGS sequence"/>
</dbReference>
<dbReference type="SUPFAM" id="SSF51430">
    <property type="entry name" value="NAD(P)-linked oxidoreductase"/>
    <property type="match status" value="1"/>
</dbReference>
<dbReference type="PROSITE" id="PS00062">
    <property type="entry name" value="ALDOKETO_REDUCTASE_2"/>
    <property type="match status" value="1"/>
</dbReference>
<dbReference type="Gene3D" id="3.20.20.100">
    <property type="entry name" value="NADP-dependent oxidoreductase domain"/>
    <property type="match status" value="1"/>
</dbReference>
<dbReference type="GO" id="GO:0016491">
    <property type="term" value="F:oxidoreductase activity"/>
    <property type="evidence" value="ECO:0007669"/>
    <property type="project" value="InterPro"/>
</dbReference>
<dbReference type="AlphaFoldDB" id="A0AAV5JXE4"/>